<dbReference type="Pfam" id="PF23247">
    <property type="entry name" value="LRR_RPS2"/>
    <property type="match status" value="1"/>
</dbReference>
<sequence length="885" mass="100219">MPAKKHIRYFLEPETHVRNLEKSADDLKYAMDIVQGEIQLGERQGKRPRTQVLRWIDSAQSLRDESDRIKNEYEARRKHAFGYSWNFTFNYSISSAATKKLIDIDEIKRRTPQNDSIFSLLPPAGKELPLPPNIVGQNKYLDEIIGYIEQGTTGIIGICGMGGSGKTTLLKQINNIFSRAAETHDFDHVIYVEVGQQQNLSMVQRDIASQLGLTLGKDESPASRSASLYNFLKESKFLLLLDDLWGTLDLEKVGIPQGSRQIGPRNRQLMIITTRLQEICHCMTGHAQIILLERLELNEAWSLFEANAGARVSNNAQIRDYAESIVKRCGGLPLALKIVGKAMASKDSEHEWKHAVKLLEQSQFDKVPGAEVDLYSVLYISYDHLPDERTKQCFLLFLLRRGTISVVTRIIDLWMGHGLLDEDDDTRNSYLRGHSVVGCLKRACLLEEEPLREKYLRMHDCIRDLALWIVQTKQGGGPHKKWLLSDRQNLEKMGGPNDQDPKSSNSPHLLTLTLFSNSKVHKVPAGFFATAPSLTYLDLSYTGIQELPSDVGALVNLQCLNVHHTPICSLPIELQLLKKLRYLYLGFTGHLRTIPDGTISALSALKVLDMYGSGFSLTYARIDELERLTSLQFLGILRLPGHSLRSLEIRGIESLKRLHVSPVESLDGFQIAKTRAQQLERLGVVVMESLEEIMMGETNADPDWQFQSLVELLLVDLPNLKSIIWKGGVPSAFLPGLRELVIWRCHSIKTVTWIQQLPCLEEVYLLECRSLLELVSGDDENNMSPATTSFPRLRLLGLSDLENLQKISTAAIALPCLRRLLVYKCPSLEIQQSEILSGQYMPLVLGEHDWWEKLGWEDTLSSFFRQLPATFKGEFDEVHYAVLWR</sequence>
<organism evidence="6 7">
    <name type="scientific">Panicum virgatum</name>
    <name type="common">Blackwell switchgrass</name>
    <dbReference type="NCBI Taxonomy" id="38727"/>
    <lineage>
        <taxon>Eukaryota</taxon>
        <taxon>Viridiplantae</taxon>
        <taxon>Streptophyta</taxon>
        <taxon>Embryophyta</taxon>
        <taxon>Tracheophyta</taxon>
        <taxon>Spermatophyta</taxon>
        <taxon>Magnoliopsida</taxon>
        <taxon>Liliopsida</taxon>
        <taxon>Poales</taxon>
        <taxon>Poaceae</taxon>
        <taxon>PACMAD clade</taxon>
        <taxon>Panicoideae</taxon>
        <taxon>Panicodae</taxon>
        <taxon>Paniceae</taxon>
        <taxon>Panicinae</taxon>
        <taxon>Panicum</taxon>
        <taxon>Panicum sect. Hiantes</taxon>
    </lineage>
</organism>
<keyword evidence="2" id="KW-0677">Repeat</keyword>
<comment type="similarity">
    <text evidence="1">Belongs to the disease resistance NB-LRR family.</text>
</comment>
<dbReference type="InterPro" id="IPR050905">
    <property type="entry name" value="Plant_NBS-LRR"/>
</dbReference>
<dbReference type="Pfam" id="PF00931">
    <property type="entry name" value="NB-ARC"/>
    <property type="match status" value="1"/>
</dbReference>
<accession>A0A8T0XJ48</accession>
<proteinExistence type="inferred from homology"/>
<evidence type="ECO:0000256" key="3">
    <source>
        <dbReference type="ARBA" id="ARBA00022821"/>
    </source>
</evidence>
<keyword evidence="4" id="KW-0547">Nucleotide-binding</keyword>
<evidence type="ECO:0000256" key="2">
    <source>
        <dbReference type="ARBA" id="ARBA00022737"/>
    </source>
</evidence>
<dbReference type="FunFam" id="1.10.8.430:FF:000003">
    <property type="entry name" value="Probable disease resistance protein At5g66910"/>
    <property type="match status" value="1"/>
</dbReference>
<dbReference type="PANTHER" id="PTHR33463:SF204">
    <property type="entry name" value="NB-ARC DOMAIN-CONTAINING PROTEIN"/>
    <property type="match status" value="1"/>
</dbReference>
<dbReference type="SMART" id="SM00382">
    <property type="entry name" value="AAA"/>
    <property type="match status" value="1"/>
</dbReference>
<dbReference type="Gene3D" id="3.40.50.300">
    <property type="entry name" value="P-loop containing nucleotide triphosphate hydrolases"/>
    <property type="match status" value="1"/>
</dbReference>
<dbReference type="FunFam" id="3.40.50.300:FF:001091">
    <property type="entry name" value="Probable disease resistance protein At1g61300"/>
    <property type="match status" value="1"/>
</dbReference>
<name>A0A8T0XJ48_PANVG</name>
<dbReference type="Proteomes" id="UP000823388">
    <property type="component" value="Chromosome 1K"/>
</dbReference>
<gene>
    <name evidence="6" type="ORF">PVAP13_1KG251800</name>
</gene>
<evidence type="ECO:0000313" key="6">
    <source>
        <dbReference type="EMBL" id="KAG2657354.1"/>
    </source>
</evidence>
<dbReference type="GO" id="GO:0043531">
    <property type="term" value="F:ADP binding"/>
    <property type="evidence" value="ECO:0007669"/>
    <property type="project" value="InterPro"/>
</dbReference>
<dbReference type="Gene3D" id="1.10.8.430">
    <property type="entry name" value="Helical domain of apoptotic protease-activating factors"/>
    <property type="match status" value="1"/>
</dbReference>
<keyword evidence="7" id="KW-1185">Reference proteome</keyword>
<feature type="domain" description="AAA+ ATPase" evidence="5">
    <location>
        <begin position="152"/>
        <end position="297"/>
    </location>
</feature>
<keyword evidence="3" id="KW-0611">Plant defense</keyword>
<dbReference type="EMBL" id="CM029037">
    <property type="protein sequence ID" value="KAG2657354.1"/>
    <property type="molecule type" value="Genomic_DNA"/>
</dbReference>
<dbReference type="InterPro" id="IPR027417">
    <property type="entry name" value="P-loop_NTPase"/>
</dbReference>
<dbReference type="GO" id="GO:0005524">
    <property type="term" value="F:ATP binding"/>
    <property type="evidence" value="ECO:0007669"/>
    <property type="project" value="UniProtKB-KW"/>
</dbReference>
<dbReference type="Gene3D" id="3.80.10.10">
    <property type="entry name" value="Ribonuclease Inhibitor"/>
    <property type="match status" value="2"/>
</dbReference>
<evidence type="ECO:0000256" key="1">
    <source>
        <dbReference type="ARBA" id="ARBA00008894"/>
    </source>
</evidence>
<dbReference type="PANTHER" id="PTHR33463">
    <property type="entry name" value="NB-ARC DOMAIN-CONTAINING PROTEIN-RELATED"/>
    <property type="match status" value="1"/>
</dbReference>
<protein>
    <recommendedName>
        <fullName evidence="5">AAA+ ATPase domain-containing protein</fullName>
    </recommendedName>
</protein>
<evidence type="ECO:0000313" key="7">
    <source>
        <dbReference type="Proteomes" id="UP000823388"/>
    </source>
</evidence>
<dbReference type="SUPFAM" id="SSF52540">
    <property type="entry name" value="P-loop containing nucleoside triphosphate hydrolases"/>
    <property type="match status" value="1"/>
</dbReference>
<dbReference type="GO" id="GO:0006952">
    <property type="term" value="P:defense response"/>
    <property type="evidence" value="ECO:0007669"/>
    <property type="project" value="UniProtKB-KW"/>
</dbReference>
<dbReference type="InterPro" id="IPR042197">
    <property type="entry name" value="Apaf_helical"/>
</dbReference>
<reference evidence="6" key="1">
    <citation type="submission" date="2020-05" db="EMBL/GenBank/DDBJ databases">
        <title>WGS assembly of Panicum virgatum.</title>
        <authorList>
            <person name="Lovell J.T."/>
            <person name="Jenkins J."/>
            <person name="Shu S."/>
            <person name="Juenger T.E."/>
            <person name="Schmutz J."/>
        </authorList>
    </citation>
    <scope>NUCLEOTIDE SEQUENCE</scope>
    <source>
        <strain evidence="6">AP13</strain>
    </source>
</reference>
<evidence type="ECO:0000256" key="4">
    <source>
        <dbReference type="ARBA" id="ARBA00022840"/>
    </source>
</evidence>
<dbReference type="InterPro" id="IPR032675">
    <property type="entry name" value="LRR_dom_sf"/>
</dbReference>
<dbReference type="AlphaFoldDB" id="A0A8T0XJ48"/>
<comment type="caution">
    <text evidence="6">The sequence shown here is derived from an EMBL/GenBank/DDBJ whole genome shotgun (WGS) entry which is preliminary data.</text>
</comment>
<dbReference type="InterPro" id="IPR055414">
    <property type="entry name" value="LRR_R13L4/SHOC2-like"/>
</dbReference>
<dbReference type="InterPro" id="IPR057135">
    <property type="entry name" value="At4g27190-like_LRR"/>
</dbReference>
<dbReference type="InterPro" id="IPR002182">
    <property type="entry name" value="NB-ARC"/>
</dbReference>
<keyword evidence="4" id="KW-0067">ATP-binding</keyword>
<dbReference type="Pfam" id="PF23598">
    <property type="entry name" value="LRR_14"/>
    <property type="match status" value="1"/>
</dbReference>
<evidence type="ECO:0000259" key="5">
    <source>
        <dbReference type="SMART" id="SM00382"/>
    </source>
</evidence>
<dbReference type="InterPro" id="IPR003593">
    <property type="entry name" value="AAA+_ATPase"/>
</dbReference>
<dbReference type="PRINTS" id="PR00364">
    <property type="entry name" value="DISEASERSIST"/>
</dbReference>
<dbReference type="SUPFAM" id="SSF52058">
    <property type="entry name" value="L domain-like"/>
    <property type="match status" value="1"/>
</dbReference>